<comment type="pathway">
    <text evidence="2">Lipid metabolism.</text>
</comment>
<keyword evidence="8" id="KW-0560">Oxidoreductase</keyword>
<protein>
    <submittedName>
        <fullName evidence="14">Fatty acid desaturase</fullName>
    </submittedName>
</protein>
<evidence type="ECO:0000256" key="6">
    <source>
        <dbReference type="ARBA" id="ARBA00022723"/>
    </source>
</evidence>
<name>A0A1Y6CJU3_9BACT</name>
<evidence type="ECO:0000256" key="8">
    <source>
        <dbReference type="ARBA" id="ARBA00023002"/>
    </source>
</evidence>
<evidence type="ECO:0000256" key="9">
    <source>
        <dbReference type="ARBA" id="ARBA00023004"/>
    </source>
</evidence>
<evidence type="ECO:0000256" key="4">
    <source>
        <dbReference type="ARBA" id="ARBA00022617"/>
    </source>
</evidence>
<proteinExistence type="inferred from homology"/>
<dbReference type="PANTHER" id="PTHR19353">
    <property type="entry name" value="FATTY ACID DESATURASE 2"/>
    <property type="match status" value="1"/>
</dbReference>
<evidence type="ECO:0000256" key="11">
    <source>
        <dbReference type="ARBA" id="ARBA00023136"/>
    </source>
</evidence>
<evidence type="ECO:0000313" key="15">
    <source>
        <dbReference type="Proteomes" id="UP000192907"/>
    </source>
</evidence>
<evidence type="ECO:0000259" key="13">
    <source>
        <dbReference type="Pfam" id="PF00487"/>
    </source>
</evidence>
<dbReference type="GO" id="GO:0016020">
    <property type="term" value="C:membrane"/>
    <property type="evidence" value="ECO:0007669"/>
    <property type="project" value="UniProtKB-SubCell"/>
</dbReference>
<feature type="transmembrane region" description="Helical" evidence="12">
    <location>
        <begin position="234"/>
        <end position="254"/>
    </location>
</feature>
<accession>A0A1Y6CJU3</accession>
<dbReference type="InterPro" id="IPR012171">
    <property type="entry name" value="Fatty_acid_desaturase"/>
</dbReference>
<keyword evidence="15" id="KW-1185">Reference proteome</keyword>
<dbReference type="AlphaFoldDB" id="A0A1Y6CJU3"/>
<keyword evidence="6" id="KW-0479">Metal-binding</keyword>
<comment type="subcellular location">
    <subcellularLocation>
        <location evidence="1">Membrane</location>
        <topology evidence="1">Multi-pass membrane protein</topology>
    </subcellularLocation>
</comment>
<comment type="similarity">
    <text evidence="3">Belongs to the fatty acid desaturase type 1 family.</text>
</comment>
<dbReference type="RefSeq" id="WP_132322953.1">
    <property type="nucleotide sequence ID" value="NZ_FWZT01000020.1"/>
</dbReference>
<keyword evidence="11 12" id="KW-0472">Membrane</keyword>
<sequence>MVWLKQKPSQNLRTRFEERFSDIDLDGFTKELQKLEDKIRADFGADDRKHLKKIIRWGRLSSFAGYATGMLIPNPVSAYLISQGKFTRWTTIAHHVLHKAYDKSEDIGPHNSKTFAKGWRRFFDWLDWIDPAAWEKEHNVLHHYRLGERFDPDVFEDNVLPARMIKAPRWLKVSILSIIASQWKWSYYAPSTIKQLFSPKKKDGADSYFDRLQFGDRTFWPWTKEGWALMRLSYIPYVVINFGLVPAGFLVFGIPAAVNIFLTLVMAEIITNLHTFATIVPNHTGSDLYRFEGAPKDRQEFFIRQIVGSVNYKCGGDLNDFLHGWLNYQIEHHVWPDMTLLQYQKAQPELKALCEKYGVPYIQESVWTRLKKLISIFTGEESMMAMEGKQVRTAPMGTAS</sequence>
<reference evidence="15" key="1">
    <citation type="submission" date="2017-04" db="EMBL/GenBank/DDBJ databases">
        <authorList>
            <person name="Varghese N."/>
            <person name="Submissions S."/>
        </authorList>
    </citation>
    <scope>NUCLEOTIDE SEQUENCE [LARGE SCALE GENOMIC DNA]</scope>
    <source>
        <strain evidence="15">RKEM611</strain>
    </source>
</reference>
<dbReference type="InterPro" id="IPR005804">
    <property type="entry name" value="FA_desaturase_dom"/>
</dbReference>
<dbReference type="PANTHER" id="PTHR19353:SF30">
    <property type="entry name" value="DELTA 8-(E)-SPHINGOLIPID DESATURASE"/>
    <property type="match status" value="1"/>
</dbReference>
<evidence type="ECO:0000256" key="12">
    <source>
        <dbReference type="SAM" id="Phobius"/>
    </source>
</evidence>
<dbReference type="STRING" id="1513793.SAMN06296036_12027"/>
<keyword evidence="9" id="KW-0408">Iron</keyword>
<organism evidence="14 15">
    <name type="scientific">Pseudobacteriovorax antillogorgiicola</name>
    <dbReference type="NCBI Taxonomy" id="1513793"/>
    <lineage>
        <taxon>Bacteria</taxon>
        <taxon>Pseudomonadati</taxon>
        <taxon>Bdellovibrionota</taxon>
        <taxon>Oligoflexia</taxon>
        <taxon>Oligoflexales</taxon>
        <taxon>Pseudobacteriovoracaceae</taxon>
        <taxon>Pseudobacteriovorax</taxon>
    </lineage>
</organism>
<dbReference type="Pfam" id="PF00487">
    <property type="entry name" value="FA_desaturase"/>
    <property type="match status" value="1"/>
</dbReference>
<keyword evidence="5 12" id="KW-0812">Transmembrane</keyword>
<evidence type="ECO:0000256" key="1">
    <source>
        <dbReference type="ARBA" id="ARBA00004141"/>
    </source>
</evidence>
<evidence type="ECO:0000256" key="7">
    <source>
        <dbReference type="ARBA" id="ARBA00022989"/>
    </source>
</evidence>
<dbReference type="GO" id="GO:0006629">
    <property type="term" value="P:lipid metabolic process"/>
    <property type="evidence" value="ECO:0007669"/>
    <property type="project" value="UniProtKB-KW"/>
</dbReference>
<evidence type="ECO:0000313" key="14">
    <source>
        <dbReference type="EMBL" id="SMF59626.1"/>
    </source>
</evidence>
<keyword evidence="7 12" id="KW-1133">Transmembrane helix</keyword>
<evidence type="ECO:0000256" key="5">
    <source>
        <dbReference type="ARBA" id="ARBA00022692"/>
    </source>
</evidence>
<evidence type="ECO:0000256" key="3">
    <source>
        <dbReference type="ARBA" id="ARBA00009295"/>
    </source>
</evidence>
<dbReference type="Proteomes" id="UP000192907">
    <property type="component" value="Unassembled WGS sequence"/>
</dbReference>
<dbReference type="GO" id="GO:0016717">
    <property type="term" value="F:oxidoreductase activity, acting on paired donors, with oxidation of a pair of donors resulting in the reduction of molecular oxygen to two molecules of water"/>
    <property type="evidence" value="ECO:0007669"/>
    <property type="project" value="TreeGrafter"/>
</dbReference>
<dbReference type="OrthoDB" id="104711at2"/>
<dbReference type="GO" id="GO:0046872">
    <property type="term" value="F:metal ion binding"/>
    <property type="evidence" value="ECO:0007669"/>
    <property type="project" value="UniProtKB-KW"/>
</dbReference>
<feature type="domain" description="Fatty acid desaturase" evidence="13">
    <location>
        <begin position="79"/>
        <end position="363"/>
    </location>
</feature>
<evidence type="ECO:0000256" key="10">
    <source>
        <dbReference type="ARBA" id="ARBA00023098"/>
    </source>
</evidence>
<gene>
    <name evidence="14" type="ORF">SAMN06296036_12027</name>
</gene>
<evidence type="ECO:0000256" key="2">
    <source>
        <dbReference type="ARBA" id="ARBA00005189"/>
    </source>
</evidence>
<keyword evidence="10" id="KW-0443">Lipid metabolism</keyword>
<dbReference type="EMBL" id="FWZT01000020">
    <property type="protein sequence ID" value="SMF59626.1"/>
    <property type="molecule type" value="Genomic_DNA"/>
</dbReference>
<keyword evidence="4" id="KW-0349">Heme</keyword>